<dbReference type="Proteomes" id="UP000003111">
    <property type="component" value="Unassembled WGS sequence"/>
</dbReference>
<evidence type="ECO:0000313" key="2">
    <source>
        <dbReference type="EMBL" id="EFQ83574.1"/>
    </source>
</evidence>
<accession>E2SB28</accession>
<feature type="compositionally biased region" description="Basic and acidic residues" evidence="1">
    <location>
        <begin position="25"/>
        <end position="42"/>
    </location>
</feature>
<keyword evidence="3" id="KW-1185">Reference proteome</keyword>
<reference evidence="2" key="1">
    <citation type="submission" date="2010-08" db="EMBL/GenBank/DDBJ databases">
        <authorList>
            <person name="Muzny D."/>
            <person name="Qin X."/>
            <person name="Buhay C."/>
            <person name="Dugan-Rocha S."/>
            <person name="Ding Y."/>
            <person name="Chen G."/>
            <person name="Hawes A."/>
            <person name="Holder M."/>
            <person name="Jhangiani S."/>
            <person name="Johnson A."/>
            <person name="Khan Z."/>
            <person name="Li Z."/>
            <person name="Liu W."/>
            <person name="Liu X."/>
            <person name="Perez L."/>
            <person name="Shen H."/>
            <person name="Wang Q."/>
            <person name="Watt J."/>
            <person name="Xi L."/>
            <person name="Xin Y."/>
            <person name="Zhou J."/>
            <person name="Deng J."/>
            <person name="Jiang H."/>
            <person name="Liu Y."/>
            <person name="Qu J."/>
            <person name="Song X.-Z."/>
            <person name="Zhang L."/>
            <person name="Villasana D."/>
            <person name="Johnson A."/>
            <person name="Liu J."/>
            <person name="Liyanage D."/>
            <person name="Lorensuhewa L."/>
            <person name="Robinson T."/>
            <person name="Song A."/>
            <person name="Song B.-B."/>
            <person name="Dinh H."/>
            <person name="Thornton R."/>
            <person name="Coyle M."/>
            <person name="Francisco L."/>
            <person name="Jackson L."/>
            <person name="Javaid M."/>
            <person name="Korchina V."/>
            <person name="Kovar C."/>
            <person name="Mata R."/>
            <person name="Mathew T."/>
            <person name="Ngo R."/>
            <person name="Nguyen L."/>
            <person name="Nguyen N."/>
            <person name="Okwuonu G."/>
            <person name="Ongeri F."/>
            <person name="Pham C."/>
            <person name="Simmons D."/>
            <person name="Wilczek-Boney K."/>
            <person name="Hale W."/>
            <person name="Jakkamsetti A."/>
            <person name="Pham P."/>
            <person name="Ruth R."/>
            <person name="San Lucas F."/>
            <person name="Warren J."/>
            <person name="Zhang J."/>
            <person name="Zhao Z."/>
            <person name="Zhou C."/>
            <person name="Zhu D."/>
            <person name="Lee S."/>
            <person name="Bess C."/>
            <person name="Blankenburg K."/>
            <person name="Forbes L."/>
            <person name="Fu Q."/>
            <person name="Gubbala S."/>
            <person name="Hirani K."/>
            <person name="Jayaseelan J.C."/>
            <person name="Lara F."/>
            <person name="Munidasa M."/>
            <person name="Palculict T."/>
            <person name="Patil S."/>
            <person name="Pu L.-L."/>
            <person name="Saada N."/>
            <person name="Tang L."/>
            <person name="Weissenberger G."/>
            <person name="Zhu Y."/>
            <person name="Hemphill L."/>
            <person name="Shang Y."/>
            <person name="Youmans B."/>
            <person name="Ayvaz T."/>
            <person name="Ross M."/>
            <person name="Santibanez J."/>
            <person name="Aqrawi P."/>
            <person name="Gross S."/>
            <person name="Joshi V."/>
            <person name="Fowler G."/>
            <person name="Nazareth L."/>
            <person name="Reid J."/>
            <person name="Worley K."/>
            <person name="Petrosino J."/>
            <person name="Highlander S."/>
            <person name="Gibbs R."/>
        </authorList>
    </citation>
    <scope>NUCLEOTIDE SEQUENCE [LARGE SCALE GENOMIC DNA]</scope>
    <source>
        <strain evidence="2">DSM 15272</strain>
    </source>
</reference>
<comment type="caution">
    <text evidence="2">The sequence shown here is derived from an EMBL/GenBank/DDBJ whole genome shotgun (WGS) entry which is preliminary data.</text>
</comment>
<sequence>MFVGRVGPGRDELRAEGSDLEDLDAAAKEKIRDPHDAPRLAA</sequence>
<feature type="region of interest" description="Disordered" evidence="1">
    <location>
        <begin position="1"/>
        <end position="42"/>
    </location>
</feature>
<dbReference type="EMBL" id="ACLF03000004">
    <property type="protein sequence ID" value="EFQ83574.1"/>
    <property type="molecule type" value="Genomic_DNA"/>
</dbReference>
<organism evidence="2 3">
    <name type="scientific">Aeromicrobium marinum DSM 15272</name>
    <dbReference type="NCBI Taxonomy" id="585531"/>
    <lineage>
        <taxon>Bacteria</taxon>
        <taxon>Bacillati</taxon>
        <taxon>Actinomycetota</taxon>
        <taxon>Actinomycetes</taxon>
        <taxon>Propionibacteriales</taxon>
        <taxon>Nocardioidaceae</taxon>
        <taxon>Aeromicrobium</taxon>
    </lineage>
</organism>
<protein>
    <submittedName>
        <fullName evidence="2">Uncharacterized protein</fullName>
    </submittedName>
</protein>
<feature type="compositionally biased region" description="Basic and acidic residues" evidence="1">
    <location>
        <begin position="8"/>
        <end position="17"/>
    </location>
</feature>
<dbReference type="AlphaFoldDB" id="E2SB28"/>
<gene>
    <name evidence="2" type="ORF">HMPREF0063_11237</name>
</gene>
<proteinExistence type="predicted"/>
<evidence type="ECO:0000313" key="3">
    <source>
        <dbReference type="Proteomes" id="UP000003111"/>
    </source>
</evidence>
<evidence type="ECO:0000256" key="1">
    <source>
        <dbReference type="SAM" id="MobiDB-lite"/>
    </source>
</evidence>
<dbReference type="HOGENOM" id="CLU_3246106_0_0_11"/>
<name>E2SB28_9ACTN</name>